<dbReference type="Proteomes" id="UP000031668">
    <property type="component" value="Unassembled WGS sequence"/>
</dbReference>
<dbReference type="PANTHER" id="PTHR46228:SF2">
    <property type="entry name" value="KELCH REPEAT PROTEIN (AFU_ORTHOLOGUE AFUA_4G14350)"/>
    <property type="match status" value="1"/>
</dbReference>
<dbReference type="SUPFAM" id="SSF117281">
    <property type="entry name" value="Kelch motif"/>
    <property type="match status" value="2"/>
</dbReference>
<sequence length="360" mass="41737">MPETGIDEQFIETEKYSEHEMLTIRDSIFIYGGFYDNGNRPFNEILKYDTVRQSWTKYKKPRSVEAACVVSAVCTAGDRIYIYGGIRYPDIDESGQEVNPFEDHRSNSIVSFDTENGTWYMLSPTIRENDENTPPPMFDASMFHFNGSLYIFGGFALGQLQKSMYRFCLTTLKWSRVQQYGEIPEPEFRPVRGTVFQNRRHSTDPDERFKKVTVFNILTCVWSTKETTSATNKYPDDRSGESFAFCEGQAYMTGGMIRAQYMSDVWNINLKTLEWRKMKQLHKARSGHITSIVGNYTLYSFGGIPRDTDAIRGMESYIFCPLSLYRASMQYLIRSGEIENKDLYLPRSFHDEFNAFPPKT</sequence>
<dbReference type="OrthoDB" id="10251809at2759"/>
<protein>
    <submittedName>
        <fullName evidence="3">Kelch repeat-containing protein 2</fullName>
    </submittedName>
</protein>
<reference evidence="3 4" key="1">
    <citation type="journal article" date="2014" name="Genome Biol. Evol.">
        <title>The genome of the myxosporean Thelohanellus kitauei shows adaptations to nutrient acquisition within its fish host.</title>
        <authorList>
            <person name="Yang Y."/>
            <person name="Xiong J."/>
            <person name="Zhou Z."/>
            <person name="Huo F."/>
            <person name="Miao W."/>
            <person name="Ran C."/>
            <person name="Liu Y."/>
            <person name="Zhang J."/>
            <person name="Feng J."/>
            <person name="Wang M."/>
            <person name="Wang M."/>
            <person name="Wang L."/>
            <person name="Yao B."/>
        </authorList>
    </citation>
    <scope>NUCLEOTIDE SEQUENCE [LARGE SCALE GENOMIC DNA]</scope>
    <source>
        <strain evidence="3">Wuqing</strain>
    </source>
</reference>
<dbReference type="Gene3D" id="2.120.10.80">
    <property type="entry name" value="Kelch-type beta propeller"/>
    <property type="match status" value="2"/>
</dbReference>
<keyword evidence="4" id="KW-1185">Reference proteome</keyword>
<comment type="caution">
    <text evidence="3">The sequence shown here is derived from an EMBL/GenBank/DDBJ whole genome shotgun (WGS) entry which is preliminary data.</text>
</comment>
<proteinExistence type="predicted"/>
<name>A0A0C2JRG6_THEKT</name>
<evidence type="ECO:0000313" key="3">
    <source>
        <dbReference type="EMBL" id="KII71998.1"/>
    </source>
</evidence>
<keyword evidence="1" id="KW-0880">Kelch repeat</keyword>
<keyword evidence="2" id="KW-0677">Repeat</keyword>
<evidence type="ECO:0000256" key="1">
    <source>
        <dbReference type="ARBA" id="ARBA00022441"/>
    </source>
</evidence>
<evidence type="ECO:0000256" key="2">
    <source>
        <dbReference type="ARBA" id="ARBA00022737"/>
    </source>
</evidence>
<organism evidence="3 4">
    <name type="scientific">Thelohanellus kitauei</name>
    <name type="common">Myxosporean</name>
    <dbReference type="NCBI Taxonomy" id="669202"/>
    <lineage>
        <taxon>Eukaryota</taxon>
        <taxon>Metazoa</taxon>
        <taxon>Cnidaria</taxon>
        <taxon>Myxozoa</taxon>
        <taxon>Myxosporea</taxon>
        <taxon>Bivalvulida</taxon>
        <taxon>Platysporina</taxon>
        <taxon>Myxobolidae</taxon>
        <taxon>Thelohanellus</taxon>
    </lineage>
</organism>
<accession>A0A0C2JRG6</accession>
<evidence type="ECO:0000313" key="4">
    <source>
        <dbReference type="Proteomes" id="UP000031668"/>
    </source>
</evidence>
<dbReference type="AlphaFoldDB" id="A0A0C2JRG6"/>
<dbReference type="InterPro" id="IPR015915">
    <property type="entry name" value="Kelch-typ_b-propeller"/>
</dbReference>
<gene>
    <name evidence="3" type="ORF">RF11_13080</name>
</gene>
<dbReference type="Pfam" id="PF24681">
    <property type="entry name" value="Kelch_KLHDC2_KLHL20_DRC7"/>
    <property type="match status" value="1"/>
</dbReference>
<dbReference type="EMBL" id="JWZT01001473">
    <property type="protein sequence ID" value="KII71998.1"/>
    <property type="molecule type" value="Genomic_DNA"/>
</dbReference>
<dbReference type="PANTHER" id="PTHR46228">
    <property type="entry name" value="KELCH DOMAIN-CONTAINING PROTEIN"/>
    <property type="match status" value="1"/>
</dbReference>